<proteinExistence type="predicted"/>
<reference evidence="1 2" key="2">
    <citation type="submission" date="2018-11" db="EMBL/GenBank/DDBJ databases">
        <authorList>
            <consortium name="Pathogen Informatics"/>
        </authorList>
    </citation>
    <scope>NUCLEOTIDE SEQUENCE [LARGE SCALE GENOMIC DNA]</scope>
</reference>
<protein>
    <submittedName>
        <fullName evidence="1 3">Uncharacterized protein</fullName>
    </submittedName>
</protein>
<name>A0A183DDE6_9BILA</name>
<dbReference type="WBParaSite" id="GPUH_0000674601-mRNA-1">
    <property type="protein sequence ID" value="GPUH_0000674601-mRNA-1"/>
    <property type="gene ID" value="GPUH_0000674601"/>
</dbReference>
<dbReference type="Proteomes" id="UP000271098">
    <property type="component" value="Unassembled WGS sequence"/>
</dbReference>
<evidence type="ECO:0000313" key="2">
    <source>
        <dbReference type="Proteomes" id="UP000271098"/>
    </source>
</evidence>
<sequence>MMIWWRIFYHDVKRHCFLPIELNGIVLQIVGLQKLLFSATDSADLETLKKDFVSPKATKIVVGTLNTVNRHIEQRILLVLFVEHFFLDLFVEITYI</sequence>
<keyword evidence="2" id="KW-1185">Reference proteome</keyword>
<accession>A0A183DDE6</accession>
<gene>
    <name evidence="1" type="ORF">GPUH_LOCUS6735</name>
</gene>
<reference evidence="3" key="1">
    <citation type="submission" date="2016-06" db="UniProtKB">
        <authorList>
            <consortium name="WormBaseParasite"/>
        </authorList>
    </citation>
    <scope>IDENTIFICATION</scope>
</reference>
<dbReference type="EMBL" id="UYRT01016302">
    <property type="protein sequence ID" value="VDK55884.1"/>
    <property type="molecule type" value="Genomic_DNA"/>
</dbReference>
<evidence type="ECO:0000313" key="1">
    <source>
        <dbReference type="EMBL" id="VDK55884.1"/>
    </source>
</evidence>
<evidence type="ECO:0000313" key="3">
    <source>
        <dbReference type="WBParaSite" id="GPUH_0000674601-mRNA-1"/>
    </source>
</evidence>
<organism evidence="3">
    <name type="scientific">Gongylonema pulchrum</name>
    <dbReference type="NCBI Taxonomy" id="637853"/>
    <lineage>
        <taxon>Eukaryota</taxon>
        <taxon>Metazoa</taxon>
        <taxon>Ecdysozoa</taxon>
        <taxon>Nematoda</taxon>
        <taxon>Chromadorea</taxon>
        <taxon>Rhabditida</taxon>
        <taxon>Spirurina</taxon>
        <taxon>Spiruromorpha</taxon>
        <taxon>Spiruroidea</taxon>
        <taxon>Gongylonematidae</taxon>
        <taxon>Gongylonema</taxon>
    </lineage>
</organism>
<dbReference type="OrthoDB" id="5871318at2759"/>
<dbReference type="AlphaFoldDB" id="A0A183DDE6"/>